<dbReference type="CDD" id="cd01335">
    <property type="entry name" value="Radical_SAM"/>
    <property type="match status" value="1"/>
</dbReference>
<comment type="similarity">
    <text evidence="1">Belongs to the anaerobic coproporphyrinogen-III oxidase family. HemW subfamily.</text>
</comment>
<dbReference type="SMART" id="SM00729">
    <property type="entry name" value="Elp3"/>
    <property type="match status" value="1"/>
</dbReference>
<sequence>MPEFTNLPPLSLYIHLPWCIKKCPYCDFNSHTFESGLPEKEYLNALIADLEYQLPSIWGRRIISVFIGGGTPSLFSAESIYKLISTLRSHLNCLPNMEITMEANPGTVEQNKFNGFFEAGINRLSMGVQSFDNKKLKSLGRIHNADEAFNAVAVAKKAGFENINLDLMFALPEQSVSECLHDLKQAIDLSPQHISWYQLTIEPNTFFHSHPPVTPEDDDIWQMQQQGQRILAEAGYVQYEISAYAKNNFQCAHNLNYWQFGDYLALGAGAHGKISRADTGEINRYWQIRKPTDYMRAKAQQKTSGSETLAVEQIVFEFMLNALRLKKGFDLLGFEQSTGLNFSHISTQCELAIEKGLLQKTADGFAATEQGYWFLNDLINLFSN</sequence>
<dbReference type="GO" id="GO:0051539">
    <property type="term" value="F:4 iron, 4 sulfur cluster binding"/>
    <property type="evidence" value="ECO:0007669"/>
    <property type="project" value="InterPro"/>
</dbReference>
<dbReference type="GO" id="GO:0006779">
    <property type="term" value="P:porphyrin-containing compound biosynthetic process"/>
    <property type="evidence" value="ECO:0007669"/>
    <property type="project" value="InterPro"/>
</dbReference>
<evidence type="ECO:0000256" key="2">
    <source>
        <dbReference type="ARBA" id="ARBA00022617"/>
    </source>
</evidence>
<dbReference type="Gene3D" id="3.20.20.70">
    <property type="entry name" value="Aldolase class I"/>
    <property type="match status" value="1"/>
</dbReference>
<dbReference type="EMBL" id="UOFH01000144">
    <property type="protein sequence ID" value="VAW60414.1"/>
    <property type="molecule type" value="Genomic_DNA"/>
</dbReference>
<keyword evidence="5" id="KW-0408">Iron</keyword>
<evidence type="ECO:0000256" key="6">
    <source>
        <dbReference type="ARBA" id="ARBA00023014"/>
    </source>
</evidence>
<organism evidence="9">
    <name type="scientific">hydrothermal vent metagenome</name>
    <dbReference type="NCBI Taxonomy" id="652676"/>
    <lineage>
        <taxon>unclassified sequences</taxon>
        <taxon>metagenomes</taxon>
        <taxon>ecological metagenomes</taxon>
    </lineage>
</organism>
<keyword evidence="3" id="KW-0949">S-adenosyl-L-methionine</keyword>
<dbReference type="InterPro" id="IPR007197">
    <property type="entry name" value="rSAM"/>
</dbReference>
<keyword evidence="4" id="KW-0479">Metal-binding</keyword>
<dbReference type="InterPro" id="IPR013785">
    <property type="entry name" value="Aldolase_TIM"/>
</dbReference>
<dbReference type="SUPFAM" id="SSF102114">
    <property type="entry name" value="Radical SAM enzymes"/>
    <property type="match status" value="1"/>
</dbReference>
<keyword evidence="2" id="KW-0349">Heme</keyword>
<evidence type="ECO:0000256" key="3">
    <source>
        <dbReference type="ARBA" id="ARBA00022691"/>
    </source>
</evidence>
<feature type="domain" description="Radical SAM core" evidence="8">
    <location>
        <begin position="4"/>
        <end position="240"/>
    </location>
</feature>
<evidence type="ECO:0000256" key="4">
    <source>
        <dbReference type="ARBA" id="ARBA00022723"/>
    </source>
</evidence>
<dbReference type="InterPro" id="IPR058240">
    <property type="entry name" value="rSAM_sf"/>
</dbReference>
<dbReference type="PANTHER" id="PTHR13932">
    <property type="entry name" value="COPROPORPHYRINIGEN III OXIDASE"/>
    <property type="match status" value="1"/>
</dbReference>
<reference evidence="9" key="1">
    <citation type="submission" date="2018-06" db="EMBL/GenBank/DDBJ databases">
        <authorList>
            <person name="Zhirakovskaya E."/>
        </authorList>
    </citation>
    <scope>NUCLEOTIDE SEQUENCE</scope>
</reference>
<dbReference type="InterPro" id="IPR010723">
    <property type="entry name" value="HemN_C"/>
</dbReference>
<keyword evidence="6" id="KW-0411">Iron-sulfur</keyword>
<dbReference type="GO" id="GO:0005737">
    <property type="term" value="C:cytoplasm"/>
    <property type="evidence" value="ECO:0007669"/>
    <property type="project" value="InterPro"/>
</dbReference>
<accession>A0A3B0XW13</accession>
<dbReference type="SFLD" id="SFLDF00288">
    <property type="entry name" value="HemN-like__clustered_with_nucl"/>
    <property type="match status" value="1"/>
</dbReference>
<dbReference type="PROSITE" id="PS51918">
    <property type="entry name" value="RADICAL_SAM"/>
    <property type="match status" value="1"/>
</dbReference>
<evidence type="ECO:0000256" key="7">
    <source>
        <dbReference type="ARBA" id="ARBA00023186"/>
    </source>
</evidence>
<dbReference type="GO" id="GO:0004109">
    <property type="term" value="F:coproporphyrinogen oxidase activity"/>
    <property type="evidence" value="ECO:0007669"/>
    <property type="project" value="InterPro"/>
</dbReference>
<dbReference type="SFLD" id="SFLDG01065">
    <property type="entry name" value="anaerobic_coproporphyrinogen-I"/>
    <property type="match status" value="1"/>
</dbReference>
<gene>
    <name evidence="9" type="ORF">MNBD_GAMMA08-611</name>
</gene>
<dbReference type="AlphaFoldDB" id="A0A3B0XW13"/>
<evidence type="ECO:0000256" key="1">
    <source>
        <dbReference type="ARBA" id="ARBA00006100"/>
    </source>
</evidence>
<dbReference type="InterPro" id="IPR004559">
    <property type="entry name" value="HemW-like"/>
</dbReference>
<dbReference type="Pfam" id="PF04055">
    <property type="entry name" value="Radical_SAM"/>
    <property type="match status" value="1"/>
</dbReference>
<dbReference type="GO" id="GO:0046872">
    <property type="term" value="F:metal ion binding"/>
    <property type="evidence" value="ECO:0007669"/>
    <property type="project" value="UniProtKB-KW"/>
</dbReference>
<keyword evidence="7" id="KW-0143">Chaperone</keyword>
<dbReference type="InterPro" id="IPR034505">
    <property type="entry name" value="Coproporphyrinogen-III_oxidase"/>
</dbReference>
<dbReference type="PANTHER" id="PTHR13932:SF5">
    <property type="entry name" value="RADICAL S-ADENOSYL METHIONINE DOMAIN-CONTAINING PROTEIN 1, MITOCHONDRIAL"/>
    <property type="match status" value="1"/>
</dbReference>
<evidence type="ECO:0000256" key="5">
    <source>
        <dbReference type="ARBA" id="ARBA00023004"/>
    </source>
</evidence>
<dbReference type="SFLD" id="SFLDS00029">
    <property type="entry name" value="Radical_SAM"/>
    <property type="match status" value="1"/>
</dbReference>
<evidence type="ECO:0000259" key="8">
    <source>
        <dbReference type="PROSITE" id="PS51918"/>
    </source>
</evidence>
<name>A0A3B0XW13_9ZZZZ</name>
<dbReference type="SFLD" id="SFLDF00562">
    <property type="entry name" value="HemN-like__clustered_with_heat"/>
    <property type="match status" value="1"/>
</dbReference>
<evidence type="ECO:0000313" key="9">
    <source>
        <dbReference type="EMBL" id="VAW60414.1"/>
    </source>
</evidence>
<protein>
    <submittedName>
        <fullName evidence="9">Radical SAM family enzyme, similar to coproporphyrinogen III oxidase, oxygen-independent, clustered with nucleoside-triphosphatase RdgB</fullName>
    </submittedName>
</protein>
<dbReference type="InterPro" id="IPR006638">
    <property type="entry name" value="Elp3/MiaA/NifB-like_rSAM"/>
</dbReference>
<proteinExistence type="inferred from homology"/>
<dbReference type="Pfam" id="PF06969">
    <property type="entry name" value="HemN_C"/>
    <property type="match status" value="1"/>
</dbReference>
<dbReference type="NCBIfam" id="TIGR00539">
    <property type="entry name" value="hemN_rel"/>
    <property type="match status" value="1"/>
</dbReference>